<dbReference type="Proteomes" id="UP000289738">
    <property type="component" value="Chromosome A07"/>
</dbReference>
<dbReference type="InterPro" id="IPR029063">
    <property type="entry name" value="SAM-dependent_MTases_sf"/>
</dbReference>
<dbReference type="InterPro" id="IPR016461">
    <property type="entry name" value="COMT-like"/>
</dbReference>
<dbReference type="Pfam" id="PF00891">
    <property type="entry name" value="Methyltransf_2"/>
    <property type="match status" value="1"/>
</dbReference>
<reference evidence="5 6" key="1">
    <citation type="submission" date="2019-01" db="EMBL/GenBank/DDBJ databases">
        <title>Sequencing of cultivated peanut Arachis hypogaea provides insights into genome evolution and oil improvement.</title>
        <authorList>
            <person name="Chen X."/>
        </authorList>
    </citation>
    <scope>NUCLEOTIDE SEQUENCE [LARGE SCALE GENOMIC DNA]</scope>
    <source>
        <strain evidence="6">cv. Fuhuasheng</strain>
        <tissue evidence="5">Leaves</tissue>
    </source>
</reference>
<feature type="domain" description="O-methyltransferase C-terminal" evidence="4">
    <location>
        <begin position="6"/>
        <end position="75"/>
    </location>
</feature>
<keyword evidence="3" id="KW-0949">S-adenosyl-L-methionine</keyword>
<evidence type="ECO:0000256" key="1">
    <source>
        <dbReference type="ARBA" id="ARBA00022603"/>
    </source>
</evidence>
<evidence type="ECO:0000313" key="5">
    <source>
        <dbReference type="EMBL" id="RYR49108.1"/>
    </source>
</evidence>
<dbReference type="STRING" id="3818.A0A445CDW5"/>
<evidence type="ECO:0000259" key="4">
    <source>
        <dbReference type="Pfam" id="PF00891"/>
    </source>
</evidence>
<name>A0A445CDW5_ARAHY</name>
<keyword evidence="1" id="KW-0489">Methyltransferase</keyword>
<keyword evidence="2" id="KW-0808">Transferase</keyword>
<evidence type="ECO:0000256" key="2">
    <source>
        <dbReference type="ARBA" id="ARBA00022679"/>
    </source>
</evidence>
<evidence type="ECO:0000313" key="6">
    <source>
        <dbReference type="Proteomes" id="UP000289738"/>
    </source>
</evidence>
<organism evidence="5 6">
    <name type="scientific">Arachis hypogaea</name>
    <name type="common">Peanut</name>
    <dbReference type="NCBI Taxonomy" id="3818"/>
    <lineage>
        <taxon>Eukaryota</taxon>
        <taxon>Viridiplantae</taxon>
        <taxon>Streptophyta</taxon>
        <taxon>Embryophyta</taxon>
        <taxon>Tracheophyta</taxon>
        <taxon>Spermatophyta</taxon>
        <taxon>Magnoliopsida</taxon>
        <taxon>eudicotyledons</taxon>
        <taxon>Gunneridae</taxon>
        <taxon>Pentapetalae</taxon>
        <taxon>rosids</taxon>
        <taxon>fabids</taxon>
        <taxon>Fabales</taxon>
        <taxon>Fabaceae</taxon>
        <taxon>Papilionoideae</taxon>
        <taxon>50 kb inversion clade</taxon>
        <taxon>dalbergioids sensu lato</taxon>
        <taxon>Dalbergieae</taxon>
        <taxon>Pterocarpus clade</taxon>
        <taxon>Arachis</taxon>
    </lineage>
</organism>
<dbReference type="GO" id="GO:0008171">
    <property type="term" value="F:O-methyltransferase activity"/>
    <property type="evidence" value="ECO:0007669"/>
    <property type="project" value="InterPro"/>
</dbReference>
<proteinExistence type="predicted"/>
<dbReference type="SUPFAM" id="SSF53335">
    <property type="entry name" value="S-adenosyl-L-methionine-dependent methyltransferases"/>
    <property type="match status" value="1"/>
</dbReference>
<comment type="caution">
    <text evidence="5">The sequence shown here is derived from an EMBL/GenBank/DDBJ whole genome shotgun (WGS) entry which is preliminary data.</text>
</comment>
<dbReference type="AlphaFoldDB" id="A0A445CDW5"/>
<protein>
    <recommendedName>
        <fullName evidence="4">O-methyltransferase C-terminal domain-containing protein</fullName>
    </recommendedName>
</protein>
<gene>
    <name evidence="5" type="ORF">Ahy_A07g035412</name>
</gene>
<sequence>MFKIALKECRHVFENLGSIVDVGGVSKLIHQEFSQLKCTVFDQSEVVGNLKGDGNLNFVAGDMFKSIPSADAVLRRRQRILDFVFMALLESKNRRRDWKHYEAEELDKTKQGQCKTERGAVVKDNGFDKVILEVDAMDVWKWITSQETINSYASFSMFIELEYMLIPR</sequence>
<dbReference type="EMBL" id="SDMP01000007">
    <property type="protein sequence ID" value="RYR49108.1"/>
    <property type="molecule type" value="Genomic_DNA"/>
</dbReference>
<accession>A0A445CDW5</accession>
<evidence type="ECO:0000256" key="3">
    <source>
        <dbReference type="ARBA" id="ARBA00022691"/>
    </source>
</evidence>
<dbReference type="InterPro" id="IPR001077">
    <property type="entry name" value="COMT_C"/>
</dbReference>
<keyword evidence="6" id="KW-1185">Reference proteome</keyword>
<dbReference type="PANTHER" id="PTHR11746">
    <property type="entry name" value="O-METHYLTRANSFERASE"/>
    <property type="match status" value="1"/>
</dbReference>
<dbReference type="GO" id="GO:0032259">
    <property type="term" value="P:methylation"/>
    <property type="evidence" value="ECO:0007669"/>
    <property type="project" value="UniProtKB-KW"/>
</dbReference>
<dbReference type="Gene3D" id="3.40.50.150">
    <property type="entry name" value="Vaccinia Virus protein VP39"/>
    <property type="match status" value="1"/>
</dbReference>